<proteinExistence type="predicted"/>
<reference evidence="3" key="1">
    <citation type="journal article" date="2014" name="Front. Microbiol.">
        <title>High frequency of phylogenetically diverse reductive dehalogenase-homologous genes in deep subseafloor sedimentary metagenomes.</title>
        <authorList>
            <person name="Kawai M."/>
            <person name="Futagami T."/>
            <person name="Toyoda A."/>
            <person name="Takaki Y."/>
            <person name="Nishi S."/>
            <person name="Hori S."/>
            <person name="Arai W."/>
            <person name="Tsubouchi T."/>
            <person name="Morono Y."/>
            <person name="Uchiyama I."/>
            <person name="Ito T."/>
            <person name="Fujiyama A."/>
            <person name="Inagaki F."/>
            <person name="Takami H."/>
        </authorList>
    </citation>
    <scope>NUCLEOTIDE SEQUENCE</scope>
    <source>
        <strain evidence="3">Expedition CK06-06</strain>
    </source>
</reference>
<gene>
    <name evidence="2" type="ORF">S12H4_40601</name>
    <name evidence="3" type="ORF">S12H4_43223</name>
</gene>
<evidence type="ECO:0000259" key="1">
    <source>
        <dbReference type="PROSITE" id="PS50943"/>
    </source>
</evidence>
<evidence type="ECO:0000313" key="2">
    <source>
        <dbReference type="EMBL" id="GAI94389.1"/>
    </source>
</evidence>
<dbReference type="SMART" id="SM00530">
    <property type="entry name" value="HTH_XRE"/>
    <property type="match status" value="1"/>
</dbReference>
<dbReference type="AlphaFoldDB" id="X1URL3"/>
<name>X1URL3_9ZZZZ</name>
<dbReference type="CDD" id="cd00093">
    <property type="entry name" value="HTH_XRE"/>
    <property type="match status" value="1"/>
</dbReference>
<protein>
    <recommendedName>
        <fullName evidence="1">HTH cro/C1-type domain-containing protein</fullName>
    </recommendedName>
</protein>
<dbReference type="PROSITE" id="PS50943">
    <property type="entry name" value="HTH_CROC1"/>
    <property type="match status" value="1"/>
</dbReference>
<comment type="caution">
    <text evidence="3">The sequence shown here is derived from an EMBL/GenBank/DDBJ whole genome shotgun (WGS) entry which is preliminary data.</text>
</comment>
<dbReference type="EMBL" id="BARW01026512">
    <property type="protein sequence ID" value="GAJ06262.1"/>
    <property type="molecule type" value="Genomic_DNA"/>
</dbReference>
<dbReference type="GO" id="GO:0001046">
    <property type="term" value="F:core promoter sequence-specific DNA binding"/>
    <property type="evidence" value="ECO:0007669"/>
    <property type="project" value="TreeGrafter"/>
</dbReference>
<feature type="domain" description="HTH cro/C1-type" evidence="1">
    <location>
        <begin position="62"/>
        <end position="116"/>
    </location>
</feature>
<dbReference type="InterPro" id="IPR001387">
    <property type="entry name" value="Cro/C1-type_HTH"/>
</dbReference>
<sequence>MKTWRVLRTEDEYKAALKRLDEILDVEAGTLESDEADLLVLLVEKYENEHYPIDDPDPIEYIKFLMDNKNLKQKDLAEILEENKGNISKILGKKRKLNIEMIRNLHDKLNISYDILMKGYDLETV</sequence>
<dbReference type="InterPro" id="IPR039060">
    <property type="entry name" value="Antitox_HigA"/>
</dbReference>
<dbReference type="GO" id="GO:0006355">
    <property type="term" value="P:regulation of DNA-templated transcription"/>
    <property type="evidence" value="ECO:0007669"/>
    <property type="project" value="InterPro"/>
</dbReference>
<evidence type="ECO:0000313" key="3">
    <source>
        <dbReference type="EMBL" id="GAJ06262.1"/>
    </source>
</evidence>
<dbReference type="PANTHER" id="PTHR40455">
    <property type="entry name" value="ANTITOXIN HIGA"/>
    <property type="match status" value="1"/>
</dbReference>
<dbReference type="PANTHER" id="PTHR40455:SF1">
    <property type="entry name" value="ANTITOXIN HIGA"/>
    <property type="match status" value="1"/>
</dbReference>
<accession>X1URL3</accession>
<dbReference type="SUPFAM" id="SSF47413">
    <property type="entry name" value="lambda repressor-like DNA-binding domains"/>
    <property type="match status" value="1"/>
</dbReference>
<dbReference type="Gene3D" id="1.10.260.40">
    <property type="entry name" value="lambda repressor-like DNA-binding domains"/>
    <property type="match status" value="1"/>
</dbReference>
<dbReference type="EMBL" id="BARW01024656">
    <property type="protein sequence ID" value="GAI94389.1"/>
    <property type="molecule type" value="Genomic_DNA"/>
</dbReference>
<organism evidence="3">
    <name type="scientific">marine sediment metagenome</name>
    <dbReference type="NCBI Taxonomy" id="412755"/>
    <lineage>
        <taxon>unclassified sequences</taxon>
        <taxon>metagenomes</taxon>
        <taxon>ecological metagenomes</taxon>
    </lineage>
</organism>
<dbReference type="InterPro" id="IPR010982">
    <property type="entry name" value="Lambda_DNA-bd_dom_sf"/>
</dbReference>